<evidence type="ECO:0000313" key="14">
    <source>
        <dbReference type="Proteomes" id="UP000275408"/>
    </source>
</evidence>
<dbReference type="PROSITE" id="PS50262">
    <property type="entry name" value="G_PROTEIN_RECEP_F1_2"/>
    <property type="match status" value="1"/>
</dbReference>
<dbReference type="CDD" id="cd14967">
    <property type="entry name" value="7tmA_amine_R-like"/>
    <property type="match status" value="1"/>
</dbReference>
<dbReference type="Gene3D" id="1.20.1070.10">
    <property type="entry name" value="Rhodopsin 7-helix transmembrane proteins"/>
    <property type="match status" value="1"/>
</dbReference>
<dbReference type="PANTHER" id="PTHR24248:SF199">
    <property type="entry name" value="IP13425P-RELATED"/>
    <property type="match status" value="1"/>
</dbReference>
<dbReference type="PANTHER" id="PTHR24248">
    <property type="entry name" value="ADRENERGIC RECEPTOR-RELATED G-PROTEIN COUPLED RECEPTOR"/>
    <property type="match status" value="1"/>
</dbReference>
<protein>
    <recommendedName>
        <fullName evidence="12">G-protein coupled receptors family 1 profile domain-containing protein</fullName>
    </recommendedName>
</protein>
<dbReference type="Proteomes" id="UP000275408">
    <property type="component" value="Unassembled WGS sequence"/>
</dbReference>
<evidence type="ECO:0000259" key="12">
    <source>
        <dbReference type="PROSITE" id="PS50262"/>
    </source>
</evidence>
<keyword evidence="2" id="KW-1003">Cell membrane</keyword>
<accession>A0A3M6TYD2</accession>
<dbReference type="Pfam" id="PF00001">
    <property type="entry name" value="7tm_1"/>
    <property type="match status" value="1"/>
</dbReference>
<evidence type="ECO:0000313" key="13">
    <source>
        <dbReference type="EMBL" id="RMX46402.1"/>
    </source>
</evidence>
<gene>
    <name evidence="13" type="ORF">pdam_00000711</name>
</gene>
<dbReference type="SMART" id="SM01381">
    <property type="entry name" value="7TM_GPCR_Srsx"/>
    <property type="match status" value="1"/>
</dbReference>
<dbReference type="GO" id="GO:0004993">
    <property type="term" value="F:G protein-coupled serotonin receptor activity"/>
    <property type="evidence" value="ECO:0007669"/>
    <property type="project" value="UniProtKB-ARBA"/>
</dbReference>
<feature type="transmembrane region" description="Helical" evidence="11">
    <location>
        <begin position="148"/>
        <end position="170"/>
    </location>
</feature>
<evidence type="ECO:0000256" key="3">
    <source>
        <dbReference type="ARBA" id="ARBA00022692"/>
    </source>
</evidence>
<evidence type="ECO:0000256" key="2">
    <source>
        <dbReference type="ARBA" id="ARBA00022475"/>
    </source>
</evidence>
<feature type="transmembrane region" description="Helical" evidence="11">
    <location>
        <begin position="313"/>
        <end position="335"/>
    </location>
</feature>
<proteinExistence type="inferred from homology"/>
<evidence type="ECO:0000256" key="6">
    <source>
        <dbReference type="ARBA" id="ARBA00023136"/>
    </source>
</evidence>
<keyword evidence="5 10" id="KW-0297">G-protein coupled receptor</keyword>
<dbReference type="OrthoDB" id="5957871at2759"/>
<dbReference type="GO" id="GO:0005886">
    <property type="term" value="C:plasma membrane"/>
    <property type="evidence" value="ECO:0007669"/>
    <property type="project" value="UniProtKB-SubCell"/>
</dbReference>
<dbReference type="InterPro" id="IPR000276">
    <property type="entry name" value="GPCR_Rhodpsn"/>
</dbReference>
<comment type="subcellular location">
    <subcellularLocation>
        <location evidence="1">Cell membrane</location>
        <topology evidence="1">Multi-pass membrane protein</topology>
    </subcellularLocation>
</comment>
<comment type="similarity">
    <text evidence="10">Belongs to the G-protein coupled receptor 1 family.</text>
</comment>
<keyword evidence="6 11" id="KW-0472">Membrane</keyword>
<keyword evidence="8 10" id="KW-0675">Receptor</keyword>
<evidence type="ECO:0000256" key="7">
    <source>
        <dbReference type="ARBA" id="ARBA00023157"/>
    </source>
</evidence>
<reference evidence="13 14" key="1">
    <citation type="journal article" date="2018" name="Sci. Rep.">
        <title>Comparative analysis of the Pocillopora damicornis genome highlights role of immune system in coral evolution.</title>
        <authorList>
            <person name="Cunning R."/>
            <person name="Bay R.A."/>
            <person name="Gillette P."/>
            <person name="Baker A.C."/>
            <person name="Traylor-Knowles N."/>
        </authorList>
    </citation>
    <scope>NUCLEOTIDE SEQUENCE [LARGE SCALE GENOMIC DNA]</scope>
    <source>
        <strain evidence="13">RSMAS</strain>
        <tissue evidence="13">Whole animal</tissue>
    </source>
</reference>
<evidence type="ECO:0000256" key="1">
    <source>
        <dbReference type="ARBA" id="ARBA00004651"/>
    </source>
</evidence>
<feature type="transmembrane region" description="Helical" evidence="11">
    <location>
        <begin position="198"/>
        <end position="219"/>
    </location>
</feature>
<name>A0A3M6TYD2_POCDA</name>
<dbReference type="GO" id="GO:0043410">
    <property type="term" value="P:positive regulation of MAPK cascade"/>
    <property type="evidence" value="ECO:0007669"/>
    <property type="project" value="TreeGrafter"/>
</dbReference>
<dbReference type="STRING" id="46731.A0A3M6TYD2"/>
<organism evidence="13 14">
    <name type="scientific">Pocillopora damicornis</name>
    <name type="common">Cauliflower coral</name>
    <name type="synonym">Millepora damicornis</name>
    <dbReference type="NCBI Taxonomy" id="46731"/>
    <lineage>
        <taxon>Eukaryota</taxon>
        <taxon>Metazoa</taxon>
        <taxon>Cnidaria</taxon>
        <taxon>Anthozoa</taxon>
        <taxon>Hexacorallia</taxon>
        <taxon>Scleractinia</taxon>
        <taxon>Astrocoeniina</taxon>
        <taxon>Pocilloporidae</taxon>
        <taxon>Pocillopora</taxon>
    </lineage>
</organism>
<evidence type="ECO:0000256" key="8">
    <source>
        <dbReference type="ARBA" id="ARBA00023170"/>
    </source>
</evidence>
<dbReference type="OMA" id="THGRITC"/>
<evidence type="ECO:0000256" key="10">
    <source>
        <dbReference type="RuleBase" id="RU000688"/>
    </source>
</evidence>
<evidence type="ECO:0000256" key="11">
    <source>
        <dbReference type="SAM" id="Phobius"/>
    </source>
</evidence>
<dbReference type="PRINTS" id="PR00237">
    <property type="entry name" value="GPCRRHODOPSN"/>
</dbReference>
<dbReference type="AlphaFoldDB" id="A0A3M6TYD2"/>
<feature type="transmembrane region" description="Helical" evidence="11">
    <location>
        <begin position="275"/>
        <end position="293"/>
    </location>
</feature>
<dbReference type="SUPFAM" id="SSF81321">
    <property type="entry name" value="Family A G protein-coupled receptor-like"/>
    <property type="match status" value="1"/>
</dbReference>
<dbReference type="InterPro" id="IPR017452">
    <property type="entry name" value="GPCR_Rhodpsn_7TM"/>
</dbReference>
<evidence type="ECO:0000256" key="4">
    <source>
        <dbReference type="ARBA" id="ARBA00022989"/>
    </source>
</evidence>
<sequence length="370" mass="42451">MANYTNSSNATDFVLQTATPEEYGNRYFMIFLVTAEIIIAIVSLVSNFLVVYAFVAYKKLRTSVTNYFVISLAISDILTSGLVTAFKADMNSKRYLWTHGLFMCHLYTTMFLLALPSSVINLCAVTVDRYLVLRMPLRYTTLMPPRRAVGIICFLWIYAIVWSCLPILGWNVTNGASVLQNGYCYHSSTNLYNNLMNVINFLFPMVFMAIFWVLIYSIVRKHRKRVLKIERSLSRNTNDSSNSSNNPNGEFHAMTQLTVRNEKTEEKRLRRNVRGSRFIGFIVVLFYFCWLPYVSLSVIGNICVSCMARVPPILYEVFLALGFLNSALNPFLYPFHDKHFKAAFKDMWKKLRSKAISTLLQSHGKGAVFI</sequence>
<keyword evidence="9 10" id="KW-0807">Transducer</keyword>
<feature type="transmembrane region" description="Helical" evidence="11">
    <location>
        <begin position="67"/>
        <end position="86"/>
    </location>
</feature>
<keyword evidence="4 11" id="KW-1133">Transmembrane helix</keyword>
<feature type="transmembrane region" description="Helical" evidence="11">
    <location>
        <begin position="106"/>
        <end position="127"/>
    </location>
</feature>
<keyword evidence="7" id="KW-1015">Disulfide bond</keyword>
<dbReference type="EMBL" id="RCHS01002704">
    <property type="protein sequence ID" value="RMX46402.1"/>
    <property type="molecule type" value="Genomic_DNA"/>
</dbReference>
<feature type="domain" description="G-protein coupled receptors family 1 profile" evidence="12">
    <location>
        <begin position="46"/>
        <end position="333"/>
    </location>
</feature>
<keyword evidence="14" id="KW-1185">Reference proteome</keyword>
<evidence type="ECO:0000256" key="5">
    <source>
        <dbReference type="ARBA" id="ARBA00023040"/>
    </source>
</evidence>
<evidence type="ECO:0000256" key="9">
    <source>
        <dbReference type="ARBA" id="ARBA00023224"/>
    </source>
</evidence>
<dbReference type="GO" id="GO:0071880">
    <property type="term" value="P:adenylate cyclase-activating adrenergic receptor signaling pathway"/>
    <property type="evidence" value="ECO:0007669"/>
    <property type="project" value="TreeGrafter"/>
</dbReference>
<dbReference type="PROSITE" id="PS00237">
    <property type="entry name" value="G_PROTEIN_RECEP_F1_1"/>
    <property type="match status" value="1"/>
</dbReference>
<feature type="transmembrane region" description="Helical" evidence="11">
    <location>
        <begin position="27"/>
        <end position="55"/>
    </location>
</feature>
<comment type="caution">
    <text evidence="13">The sequence shown here is derived from an EMBL/GenBank/DDBJ whole genome shotgun (WGS) entry which is preliminary data.</text>
</comment>
<keyword evidence="3 10" id="KW-0812">Transmembrane</keyword>